<dbReference type="OrthoDB" id="1401444at2"/>
<dbReference type="GO" id="GO:0071949">
    <property type="term" value="F:FAD binding"/>
    <property type="evidence" value="ECO:0007669"/>
    <property type="project" value="TreeGrafter"/>
</dbReference>
<accession>A0A315Z4X5</accession>
<keyword evidence="4" id="KW-1185">Reference proteome</keyword>
<dbReference type="Gene3D" id="3.20.20.220">
    <property type="match status" value="1"/>
</dbReference>
<reference evidence="3 4" key="1">
    <citation type="submission" date="2018-03" db="EMBL/GenBank/DDBJ databases">
        <title>Genomic Encyclopedia of Archaeal and Bacterial Type Strains, Phase II (KMG-II): from individual species to whole genera.</title>
        <authorList>
            <person name="Goeker M."/>
        </authorList>
    </citation>
    <scope>NUCLEOTIDE SEQUENCE [LARGE SCALE GENOMIC DNA]</scope>
    <source>
        <strain evidence="3 4">DSM 28229</strain>
    </source>
</reference>
<organism evidence="3 4">
    <name type="scientific">Sediminitomix flava</name>
    <dbReference type="NCBI Taxonomy" id="379075"/>
    <lineage>
        <taxon>Bacteria</taxon>
        <taxon>Pseudomonadati</taxon>
        <taxon>Bacteroidota</taxon>
        <taxon>Cytophagia</taxon>
        <taxon>Cytophagales</taxon>
        <taxon>Flammeovirgaceae</taxon>
        <taxon>Sediminitomix</taxon>
    </lineage>
</organism>
<evidence type="ECO:0000313" key="3">
    <source>
        <dbReference type="EMBL" id="PWJ38472.1"/>
    </source>
</evidence>
<dbReference type="EMBL" id="QGDO01000007">
    <property type="protein sequence ID" value="PWJ38472.1"/>
    <property type="molecule type" value="Genomic_DNA"/>
</dbReference>
<dbReference type="PANTHER" id="PTHR13914:SF0">
    <property type="entry name" value="PROLINE DEHYDROGENASE 1, MITOCHONDRIAL"/>
    <property type="match status" value="1"/>
</dbReference>
<dbReference type="PANTHER" id="PTHR13914">
    <property type="entry name" value="PROLINE OXIDASE"/>
    <property type="match status" value="1"/>
</dbReference>
<dbReference type="GO" id="GO:0004657">
    <property type="term" value="F:proline dehydrogenase activity"/>
    <property type="evidence" value="ECO:0007669"/>
    <property type="project" value="InterPro"/>
</dbReference>
<protein>
    <submittedName>
        <fullName evidence="3">L-proline dehydrogenase</fullName>
    </submittedName>
</protein>
<dbReference type="InterPro" id="IPR029041">
    <property type="entry name" value="FAD-linked_oxidoreductase-like"/>
</dbReference>
<keyword evidence="1" id="KW-0560">Oxidoreductase</keyword>
<comment type="caution">
    <text evidence="3">The sequence shown here is derived from an EMBL/GenBank/DDBJ whole genome shotgun (WGS) entry which is preliminary data.</text>
</comment>
<name>A0A315Z4X5_SEDFL</name>
<dbReference type="Pfam" id="PF01619">
    <property type="entry name" value="Pro_dh"/>
    <property type="match status" value="1"/>
</dbReference>
<evidence type="ECO:0000259" key="2">
    <source>
        <dbReference type="Pfam" id="PF01619"/>
    </source>
</evidence>
<feature type="domain" description="Proline dehydrogenase" evidence="2">
    <location>
        <begin position="80"/>
        <end position="378"/>
    </location>
</feature>
<dbReference type="GO" id="GO:0010133">
    <property type="term" value="P:L-proline catabolic process to L-glutamate"/>
    <property type="evidence" value="ECO:0007669"/>
    <property type="project" value="TreeGrafter"/>
</dbReference>
<dbReference type="Proteomes" id="UP000245535">
    <property type="component" value="Unassembled WGS sequence"/>
</dbReference>
<evidence type="ECO:0000256" key="1">
    <source>
        <dbReference type="ARBA" id="ARBA00023002"/>
    </source>
</evidence>
<gene>
    <name evidence="3" type="ORF">BC781_10762</name>
</gene>
<evidence type="ECO:0000313" key="4">
    <source>
        <dbReference type="Proteomes" id="UP000245535"/>
    </source>
</evidence>
<dbReference type="RefSeq" id="WP_109621572.1">
    <property type="nucleotide sequence ID" value="NZ_QGDO01000007.1"/>
</dbReference>
<dbReference type="AlphaFoldDB" id="A0A315Z4X5"/>
<dbReference type="InterPro" id="IPR015659">
    <property type="entry name" value="Proline_oxidase"/>
</dbReference>
<proteinExistence type="predicted"/>
<dbReference type="InterPro" id="IPR002872">
    <property type="entry name" value="Proline_DH_dom"/>
</dbReference>
<sequence length="395" mass="45543">MVNKTHVNFEDTKNAFILKNDQELAKSYALFAAMDYPSLVKFGTSFLNTAFKIHLPFVKSIVKHTIFEQFCGGEDIQDCKSTIKKLYNQQVGTILDYSVEGKEDDSSFEATTNEIIRTIELSAKEKAVPFSVFKVTGLLPISLLQKVQEGKTLTPEERNIWEKGNERILRICQTAYNLKVRLFIDAEETWIQQPIDNIAIEMMERFNQESPIIYNTYQMYVAAKYDQLVNDHANATKNGYYFGAKLVRGAYMEKERERATEMGYKDPIQPNKEATDRDFDRGLEHLISNHENVALCCATHNEDSSQLLVRMLRQKGITPNDPNFFFAQLFGMSDHISLNLSITGYNVAKYVPYGPVEETMPYLFRRAEENTSISGQSSREFLLIKKEMQRRRNEK</sequence>
<dbReference type="SUPFAM" id="SSF51730">
    <property type="entry name" value="FAD-linked oxidoreductase"/>
    <property type="match status" value="1"/>
</dbReference>